<comment type="caution">
    <text evidence="2">The sequence shown here is derived from an EMBL/GenBank/DDBJ whole genome shotgun (WGS) entry which is preliminary data.</text>
</comment>
<organism evidence="2 3">
    <name type="scientific">Actinomycetospora succinea</name>
    <dbReference type="NCBI Taxonomy" id="663603"/>
    <lineage>
        <taxon>Bacteria</taxon>
        <taxon>Bacillati</taxon>
        <taxon>Actinomycetota</taxon>
        <taxon>Actinomycetes</taxon>
        <taxon>Pseudonocardiales</taxon>
        <taxon>Pseudonocardiaceae</taxon>
        <taxon>Actinomycetospora</taxon>
    </lineage>
</organism>
<dbReference type="AlphaFoldDB" id="A0A4R6VIS4"/>
<dbReference type="Gene3D" id="1.10.10.10">
    <property type="entry name" value="Winged helix-like DNA-binding domain superfamily/Winged helix DNA-binding domain"/>
    <property type="match status" value="1"/>
</dbReference>
<evidence type="ECO:0000259" key="1">
    <source>
        <dbReference type="Pfam" id="PF08279"/>
    </source>
</evidence>
<dbReference type="RefSeq" id="WP_243741700.1">
    <property type="nucleotide sequence ID" value="NZ_BAABHR010000052.1"/>
</dbReference>
<sequence length="124" mass="12853">MDLAAASRDGHLALRRVERQQTVIERLHAAHGARLRIADLARDLGVSARTLARDVERLRDSGVPISAHPGRGGGVSLARVAAPAPVRFDLPEAAALLSSLAVLGPTVTRSAASAMRKLAAAIAG</sequence>
<accession>A0A4R6VIS4</accession>
<keyword evidence="3" id="KW-1185">Reference proteome</keyword>
<evidence type="ECO:0000313" key="3">
    <source>
        <dbReference type="Proteomes" id="UP000295705"/>
    </source>
</evidence>
<gene>
    <name evidence="2" type="ORF">EV188_103783</name>
</gene>
<evidence type="ECO:0000313" key="2">
    <source>
        <dbReference type="EMBL" id="TDQ61276.1"/>
    </source>
</evidence>
<feature type="domain" description="Helix-turn-helix type 11" evidence="1">
    <location>
        <begin position="19"/>
        <end position="72"/>
    </location>
</feature>
<dbReference type="InterPro" id="IPR013196">
    <property type="entry name" value="HTH_11"/>
</dbReference>
<name>A0A4R6VIS4_9PSEU</name>
<dbReference type="SUPFAM" id="SSF46785">
    <property type="entry name" value="Winged helix' DNA-binding domain"/>
    <property type="match status" value="1"/>
</dbReference>
<protein>
    <submittedName>
        <fullName evidence="2">HTH domain-containing protein</fullName>
    </submittedName>
</protein>
<dbReference type="Proteomes" id="UP000295705">
    <property type="component" value="Unassembled WGS sequence"/>
</dbReference>
<reference evidence="2 3" key="1">
    <citation type="submission" date="2019-03" db="EMBL/GenBank/DDBJ databases">
        <title>Genomic Encyclopedia of Type Strains, Phase IV (KMG-IV): sequencing the most valuable type-strain genomes for metagenomic binning, comparative biology and taxonomic classification.</title>
        <authorList>
            <person name="Goeker M."/>
        </authorList>
    </citation>
    <scope>NUCLEOTIDE SEQUENCE [LARGE SCALE GENOMIC DNA]</scope>
    <source>
        <strain evidence="2 3">DSM 45775</strain>
    </source>
</reference>
<proteinExistence type="predicted"/>
<dbReference type="InterPro" id="IPR036390">
    <property type="entry name" value="WH_DNA-bd_sf"/>
</dbReference>
<dbReference type="Pfam" id="PF08279">
    <property type="entry name" value="HTH_11"/>
    <property type="match status" value="1"/>
</dbReference>
<dbReference type="EMBL" id="SNYO01000003">
    <property type="protein sequence ID" value="TDQ61276.1"/>
    <property type="molecule type" value="Genomic_DNA"/>
</dbReference>
<dbReference type="InterPro" id="IPR036388">
    <property type="entry name" value="WH-like_DNA-bd_sf"/>
</dbReference>